<protein>
    <submittedName>
        <fullName evidence="3">Uncharacterized protein</fullName>
    </submittedName>
</protein>
<accession>A0A9W7A784</accession>
<keyword evidence="1" id="KW-0175">Coiled coil</keyword>
<evidence type="ECO:0000256" key="2">
    <source>
        <dbReference type="SAM" id="MobiDB-lite"/>
    </source>
</evidence>
<name>A0A9W7A784_9STRA</name>
<gene>
    <name evidence="3" type="ORF">TrLO_g8087</name>
</gene>
<comment type="caution">
    <text evidence="3">The sequence shown here is derived from an EMBL/GenBank/DDBJ whole genome shotgun (WGS) entry which is preliminary data.</text>
</comment>
<sequence length="267" mass="31221">MSAFQNTAVNQADSGFASQSASPSRLPPSSQTALASASFTDHADLQKLQRKIISDASITVMKENQIAGGQSIKTEFEQTRMKTESEKIRREKIEYNAARKKTKQQNLNQAQKETLYKASQEKKFKETQKEKILREKSEAKNAREEEWLAKKEAKALVKKEKEEGEAIQRAYEVSQRLQFKNFEEQKRQRQIRDRRSRLIAKREEKRTAEIKENEDKKRDHEEFEAEWEKEKKDRMVITEAKKVKDKVYHNLARLNEEKGLLDIPFSA</sequence>
<dbReference type="AlphaFoldDB" id="A0A9W7A784"/>
<keyword evidence="4" id="KW-1185">Reference proteome</keyword>
<dbReference type="OrthoDB" id="10589607at2759"/>
<feature type="region of interest" description="Disordered" evidence="2">
    <location>
        <begin position="203"/>
        <end position="228"/>
    </location>
</feature>
<proteinExistence type="predicted"/>
<evidence type="ECO:0000256" key="1">
    <source>
        <dbReference type="SAM" id="Coils"/>
    </source>
</evidence>
<evidence type="ECO:0000313" key="3">
    <source>
        <dbReference type="EMBL" id="GMH63938.1"/>
    </source>
</evidence>
<evidence type="ECO:0000313" key="4">
    <source>
        <dbReference type="Proteomes" id="UP001165122"/>
    </source>
</evidence>
<dbReference type="Proteomes" id="UP001165122">
    <property type="component" value="Unassembled WGS sequence"/>
</dbReference>
<organism evidence="3 4">
    <name type="scientific">Triparma laevis f. longispina</name>
    <dbReference type="NCBI Taxonomy" id="1714387"/>
    <lineage>
        <taxon>Eukaryota</taxon>
        <taxon>Sar</taxon>
        <taxon>Stramenopiles</taxon>
        <taxon>Ochrophyta</taxon>
        <taxon>Bolidophyceae</taxon>
        <taxon>Parmales</taxon>
        <taxon>Triparmaceae</taxon>
        <taxon>Triparma</taxon>
    </lineage>
</organism>
<feature type="coiled-coil region" evidence="1">
    <location>
        <begin position="81"/>
        <end position="170"/>
    </location>
</feature>
<reference evidence="4" key="1">
    <citation type="journal article" date="2023" name="Commun. Biol.">
        <title>Genome analysis of Parmales, the sister group of diatoms, reveals the evolutionary specialization of diatoms from phago-mixotrophs to photoautotrophs.</title>
        <authorList>
            <person name="Ban H."/>
            <person name="Sato S."/>
            <person name="Yoshikawa S."/>
            <person name="Yamada K."/>
            <person name="Nakamura Y."/>
            <person name="Ichinomiya M."/>
            <person name="Sato N."/>
            <person name="Blanc-Mathieu R."/>
            <person name="Endo H."/>
            <person name="Kuwata A."/>
            <person name="Ogata H."/>
        </authorList>
    </citation>
    <scope>NUCLEOTIDE SEQUENCE [LARGE SCALE GENOMIC DNA]</scope>
    <source>
        <strain evidence="4">NIES 3700</strain>
    </source>
</reference>
<feature type="region of interest" description="Disordered" evidence="2">
    <location>
        <begin position="1"/>
        <end position="39"/>
    </location>
</feature>
<dbReference type="EMBL" id="BRXW01000538">
    <property type="protein sequence ID" value="GMH63938.1"/>
    <property type="molecule type" value="Genomic_DNA"/>
</dbReference>